<evidence type="ECO:0000313" key="1">
    <source>
        <dbReference type="EMBL" id="KAA6371844.1"/>
    </source>
</evidence>
<organism evidence="1 2">
    <name type="scientific">Streblomastix strix</name>
    <dbReference type="NCBI Taxonomy" id="222440"/>
    <lineage>
        <taxon>Eukaryota</taxon>
        <taxon>Metamonada</taxon>
        <taxon>Preaxostyla</taxon>
        <taxon>Oxymonadida</taxon>
        <taxon>Streblomastigidae</taxon>
        <taxon>Streblomastix</taxon>
    </lineage>
</organism>
<dbReference type="AlphaFoldDB" id="A0A5J4UNV2"/>
<dbReference type="Proteomes" id="UP000324800">
    <property type="component" value="Unassembled WGS sequence"/>
</dbReference>
<protein>
    <submittedName>
        <fullName evidence="1">Uncharacterized protein</fullName>
    </submittedName>
</protein>
<accession>A0A5J4UNV2</accession>
<sequence length="116" mass="13273">MTPNFQINLYEIGDVKLVYQDIYNRSQAGSAEPFVFERSPYLLQVLKSGLRFDLFVQSAVLARGYDYDLNVQLAVYERVVGFVCGALNLVFYQETVWGDKNQGDYQFSSGELSDLF</sequence>
<proteinExistence type="predicted"/>
<evidence type="ECO:0000313" key="2">
    <source>
        <dbReference type="Proteomes" id="UP000324800"/>
    </source>
</evidence>
<name>A0A5J4UNV2_9EUKA</name>
<comment type="caution">
    <text evidence="1">The sequence shown here is derived from an EMBL/GenBank/DDBJ whole genome shotgun (WGS) entry which is preliminary data.</text>
</comment>
<dbReference type="EMBL" id="SNRW01014109">
    <property type="protein sequence ID" value="KAA6371844.1"/>
    <property type="molecule type" value="Genomic_DNA"/>
</dbReference>
<reference evidence="1 2" key="1">
    <citation type="submission" date="2019-03" db="EMBL/GenBank/DDBJ databases">
        <title>Single cell metagenomics reveals metabolic interactions within the superorganism composed of flagellate Streblomastix strix and complex community of Bacteroidetes bacteria on its surface.</title>
        <authorList>
            <person name="Treitli S.C."/>
            <person name="Kolisko M."/>
            <person name="Husnik F."/>
            <person name="Keeling P."/>
            <person name="Hampl V."/>
        </authorList>
    </citation>
    <scope>NUCLEOTIDE SEQUENCE [LARGE SCALE GENOMIC DNA]</scope>
    <source>
        <strain evidence="1">ST1C</strain>
    </source>
</reference>
<gene>
    <name evidence="1" type="ORF">EZS28_032631</name>
</gene>